<protein>
    <submittedName>
        <fullName evidence="1">Uncharacterized protein</fullName>
    </submittedName>
</protein>
<name>I0HD34_ACTM4</name>
<dbReference type="EMBL" id="AP012319">
    <property type="protein sequence ID" value="BAL90921.1"/>
    <property type="molecule type" value="Genomic_DNA"/>
</dbReference>
<dbReference type="STRING" id="512565.AMIS_57010"/>
<dbReference type="HOGENOM" id="CLU_2784594_0_0_11"/>
<organism evidence="1 2">
    <name type="scientific">Actinoplanes missouriensis (strain ATCC 14538 / DSM 43046 / CBS 188.64 / JCM 3121 / NBRC 102363 / NCIMB 12654 / NRRL B-3342 / UNCC 431)</name>
    <dbReference type="NCBI Taxonomy" id="512565"/>
    <lineage>
        <taxon>Bacteria</taxon>
        <taxon>Bacillati</taxon>
        <taxon>Actinomycetota</taxon>
        <taxon>Actinomycetes</taxon>
        <taxon>Micromonosporales</taxon>
        <taxon>Micromonosporaceae</taxon>
        <taxon>Actinoplanes</taxon>
    </lineage>
</organism>
<dbReference type="Proteomes" id="UP000007882">
    <property type="component" value="Chromosome"/>
</dbReference>
<evidence type="ECO:0000313" key="2">
    <source>
        <dbReference type="Proteomes" id="UP000007882"/>
    </source>
</evidence>
<dbReference type="AlphaFoldDB" id="I0HD34"/>
<evidence type="ECO:0000313" key="1">
    <source>
        <dbReference type="EMBL" id="BAL90921.1"/>
    </source>
</evidence>
<sequence length="68" mass="7500">METDRSTARKVMALHLAGRAHAESREAAREWVWSHGRTPAADPIFVGVTNGEPVHLLYDVEVHLEAGP</sequence>
<accession>I0HD34</accession>
<reference evidence="1 2" key="1">
    <citation type="submission" date="2012-02" db="EMBL/GenBank/DDBJ databases">
        <title>Complete genome sequence of Actinoplanes missouriensis 431 (= NBRC 102363).</title>
        <authorList>
            <person name="Ohnishi Y."/>
            <person name="Ishikawa J."/>
            <person name="Sekine M."/>
            <person name="Hosoyama A."/>
            <person name="Harada T."/>
            <person name="Narita H."/>
            <person name="Hata T."/>
            <person name="Konno Y."/>
            <person name="Tutikane K."/>
            <person name="Fujita N."/>
            <person name="Horinouchi S."/>
            <person name="Hayakawa M."/>
        </authorList>
    </citation>
    <scope>NUCLEOTIDE SEQUENCE [LARGE SCALE GENOMIC DNA]</scope>
    <source>
        <strain evidence="2">ATCC 14538 / DSM 43046 / CBS 188.64 / JCM 3121 / NBRC 102363 / NCIMB 12654 / NRRL B-3342 / UNCC 431</strain>
    </source>
</reference>
<dbReference type="eggNOG" id="ENOG502ZGFB">
    <property type="taxonomic scope" value="Bacteria"/>
</dbReference>
<proteinExistence type="predicted"/>
<keyword evidence="2" id="KW-1185">Reference proteome</keyword>
<gene>
    <name evidence="1" type="ordered locus">AMIS_57010</name>
</gene>
<dbReference type="PATRIC" id="fig|512565.3.peg.5698"/>
<dbReference type="KEGG" id="ams:AMIS_57010"/>